<dbReference type="AlphaFoldDB" id="A0A1R4HAE8"/>
<evidence type="ECO:0000256" key="3">
    <source>
        <dbReference type="ARBA" id="ARBA00022989"/>
    </source>
</evidence>
<protein>
    <recommendedName>
        <fullName evidence="8">DUF697 domain-containing protein</fullName>
    </recommendedName>
</protein>
<feature type="transmembrane region" description="Helical" evidence="5">
    <location>
        <begin position="482"/>
        <end position="505"/>
    </location>
</feature>
<dbReference type="EMBL" id="FUKI01000117">
    <property type="protein sequence ID" value="SJM93238.1"/>
    <property type="molecule type" value="Genomic_DNA"/>
</dbReference>
<keyword evidence="3 5" id="KW-1133">Transmembrane helix</keyword>
<dbReference type="OrthoDB" id="980719at2"/>
<keyword evidence="4 5" id="KW-0472">Membrane</keyword>
<evidence type="ECO:0000256" key="2">
    <source>
        <dbReference type="ARBA" id="ARBA00022692"/>
    </source>
</evidence>
<feature type="transmembrane region" description="Helical" evidence="5">
    <location>
        <begin position="459"/>
        <end position="476"/>
    </location>
</feature>
<keyword evidence="2 5" id="KW-0812">Transmembrane</keyword>
<accession>A0A1R4HAE8</accession>
<evidence type="ECO:0008006" key="8">
    <source>
        <dbReference type="Google" id="ProtNLM"/>
    </source>
</evidence>
<keyword evidence="7" id="KW-1185">Reference proteome</keyword>
<proteinExistence type="predicted"/>
<evidence type="ECO:0000256" key="5">
    <source>
        <dbReference type="SAM" id="Phobius"/>
    </source>
</evidence>
<dbReference type="InterPro" id="IPR021147">
    <property type="entry name" value="DUF697"/>
</dbReference>
<dbReference type="Proteomes" id="UP000195667">
    <property type="component" value="Unassembled WGS sequence"/>
</dbReference>
<dbReference type="GO" id="GO:0016020">
    <property type="term" value="C:membrane"/>
    <property type="evidence" value="ECO:0007669"/>
    <property type="project" value="UniProtKB-SubCell"/>
</dbReference>
<comment type="subcellular location">
    <subcellularLocation>
        <location evidence="1">Membrane</location>
        <topology evidence="1">Multi-pass membrane protein</topology>
    </subcellularLocation>
</comment>
<feature type="transmembrane region" description="Helical" evidence="5">
    <location>
        <begin position="82"/>
        <end position="105"/>
    </location>
</feature>
<organism evidence="6 7">
    <name type="scientific">Crenothrix polyspora</name>
    <dbReference type="NCBI Taxonomy" id="360316"/>
    <lineage>
        <taxon>Bacteria</taxon>
        <taxon>Pseudomonadati</taxon>
        <taxon>Pseudomonadota</taxon>
        <taxon>Gammaproteobacteria</taxon>
        <taxon>Methylococcales</taxon>
        <taxon>Crenotrichaceae</taxon>
        <taxon>Crenothrix</taxon>
    </lineage>
</organism>
<sequence length="545" mass="59519">MLKCSIAYLRYHVMKYEILKICVLLIVFLVISFVLAYQFKSIMLPADRYIQTFLSEKHLKVLTFSDVKQYVAQMTELVAKSVVLKISLIILSAALMLAMAGRAFYQKQVRIKRYQKLTALQQKIHHWRDSEAADIDPAIANLTALQAQLTEQSAVTSMQLPMFYALRGEVDSALNHLKNKKQLLVNEALVLAKAKRLAHAENLKQTQHKLVHHADYAPVAEAISATTLEVSPAVNRAAHGHFTRVLAWKRYYQATAISENQDQPQPLLAEIKPMVLTETATTPALAAQPNSLVQSINKIKGFGFWPHKAQDNACSPADTTSTEQAQVTPVVQTPVDDAMLATAAPLPTLAKSFSKFFSFGAGKKSPTTDDEDLPAQEQLHTLSTHAEANTSVDADVDGGNQHQQALGIVRKHMLAGMALSTVPVPFLDVACLTGTQLNLLNNLSAHYGMAFNKERGKSILVAMLSGSLPTTMLMWLSSMSKAIPGIGTLSGGISLSATAGAVIYATGQVFIKHLEDGGGLDNFDGKQQREHFQQALKDGLATHAK</sequence>
<name>A0A1R4HAE8_9GAMM</name>
<evidence type="ECO:0000313" key="7">
    <source>
        <dbReference type="Proteomes" id="UP000195667"/>
    </source>
</evidence>
<reference evidence="7" key="1">
    <citation type="submission" date="2017-02" db="EMBL/GenBank/DDBJ databases">
        <authorList>
            <person name="Daims H."/>
        </authorList>
    </citation>
    <scope>NUCLEOTIDE SEQUENCE [LARGE SCALE GENOMIC DNA]</scope>
</reference>
<evidence type="ECO:0000256" key="4">
    <source>
        <dbReference type="ARBA" id="ARBA00023136"/>
    </source>
</evidence>
<gene>
    <name evidence="6" type="ORF">CRENPOLYSF1_410022</name>
</gene>
<dbReference type="Pfam" id="PF05128">
    <property type="entry name" value="DUF697"/>
    <property type="match status" value="1"/>
</dbReference>
<evidence type="ECO:0000256" key="1">
    <source>
        <dbReference type="ARBA" id="ARBA00004141"/>
    </source>
</evidence>
<evidence type="ECO:0000313" key="6">
    <source>
        <dbReference type="EMBL" id="SJM93238.1"/>
    </source>
</evidence>
<feature type="transmembrane region" description="Helical" evidence="5">
    <location>
        <begin position="21"/>
        <end position="39"/>
    </location>
</feature>